<protein>
    <recommendedName>
        <fullName evidence="3">PemK-like protein</fullName>
    </recommendedName>
</protein>
<evidence type="ECO:0000313" key="1">
    <source>
        <dbReference type="EMBL" id="VVC76762.1"/>
    </source>
</evidence>
<evidence type="ECO:0008006" key="3">
    <source>
        <dbReference type="Google" id="ProtNLM"/>
    </source>
</evidence>
<dbReference type="InterPro" id="IPR011067">
    <property type="entry name" value="Plasmid_toxin/cell-grow_inhib"/>
</dbReference>
<dbReference type="AlphaFoldDB" id="A0A5E4PKG6"/>
<dbReference type="InterPro" id="IPR003477">
    <property type="entry name" value="PemK-like"/>
</dbReference>
<dbReference type="KEGG" id="asip:AQUSIP_20880"/>
<dbReference type="Gene3D" id="2.30.30.110">
    <property type="match status" value="1"/>
</dbReference>
<organism evidence="1 2">
    <name type="scientific">Aquicella siphonis</name>
    <dbReference type="NCBI Taxonomy" id="254247"/>
    <lineage>
        <taxon>Bacteria</taxon>
        <taxon>Pseudomonadati</taxon>
        <taxon>Pseudomonadota</taxon>
        <taxon>Gammaproteobacteria</taxon>
        <taxon>Legionellales</taxon>
        <taxon>Coxiellaceae</taxon>
        <taxon>Aquicella</taxon>
    </lineage>
</organism>
<keyword evidence="2" id="KW-1185">Reference proteome</keyword>
<reference evidence="1 2" key="1">
    <citation type="submission" date="2019-08" db="EMBL/GenBank/DDBJ databases">
        <authorList>
            <person name="Guy L."/>
        </authorList>
    </citation>
    <scope>NUCLEOTIDE SEQUENCE [LARGE SCALE GENOMIC DNA]</scope>
    <source>
        <strain evidence="1 2">SGT-108</strain>
    </source>
</reference>
<proteinExistence type="predicted"/>
<dbReference type="SUPFAM" id="SSF50118">
    <property type="entry name" value="Cell growth inhibitor/plasmid maintenance toxic component"/>
    <property type="match status" value="1"/>
</dbReference>
<name>A0A5E4PKG6_9COXI</name>
<dbReference type="EMBL" id="LR699119">
    <property type="protein sequence ID" value="VVC76762.1"/>
    <property type="molecule type" value="Genomic_DNA"/>
</dbReference>
<dbReference type="Pfam" id="PF02452">
    <property type="entry name" value="PemK_toxin"/>
    <property type="match status" value="1"/>
</dbReference>
<dbReference type="GO" id="GO:0003677">
    <property type="term" value="F:DNA binding"/>
    <property type="evidence" value="ECO:0007669"/>
    <property type="project" value="InterPro"/>
</dbReference>
<sequence>MVKSERPVIVLTGAIKGRANLVTIAPLSTVEPNPVQPYHYRIPKQSMPMVEIFQTNDSWLKGDMIYTVGFHRLNLIRLGKKGPDGKRLYFKNRLGIEQMKQIYQCILHGLNLSKLANYV</sequence>
<gene>
    <name evidence="1" type="ORF">AQUSIP_20880</name>
</gene>
<dbReference type="Proteomes" id="UP000324194">
    <property type="component" value="Chromosome 1"/>
</dbReference>
<evidence type="ECO:0000313" key="2">
    <source>
        <dbReference type="Proteomes" id="UP000324194"/>
    </source>
</evidence>
<accession>A0A5E4PKG6</accession>